<evidence type="ECO:0000256" key="1">
    <source>
        <dbReference type="SAM" id="MobiDB-lite"/>
    </source>
</evidence>
<organism evidence="2">
    <name type="scientific">marine sediment metagenome</name>
    <dbReference type="NCBI Taxonomy" id="412755"/>
    <lineage>
        <taxon>unclassified sequences</taxon>
        <taxon>metagenomes</taxon>
        <taxon>ecological metagenomes</taxon>
    </lineage>
</organism>
<dbReference type="EMBL" id="LAZR01041348">
    <property type="protein sequence ID" value="KKL12220.1"/>
    <property type="molecule type" value="Genomic_DNA"/>
</dbReference>
<accession>A0A0F9AS35</accession>
<feature type="region of interest" description="Disordered" evidence="1">
    <location>
        <begin position="120"/>
        <end position="141"/>
    </location>
</feature>
<proteinExistence type="predicted"/>
<dbReference type="AlphaFoldDB" id="A0A0F9AS35"/>
<protein>
    <submittedName>
        <fullName evidence="2">Uncharacterized protein</fullName>
    </submittedName>
</protein>
<comment type="caution">
    <text evidence="2">The sequence shown here is derived from an EMBL/GenBank/DDBJ whole genome shotgun (WGS) entry which is preliminary data.</text>
</comment>
<sequence>MFYSSEPIFNGRAFTYQVTVEPAVLAVSLSTFRDHSKTGASASDALLTLYLQAAIKYGEQLTRRDFINRTYKTFRDFFPGTEVFNIDLLANSGNVGFEIRRSKLQSVNSVKYLKDNVLPSGSSDVLQDQGGKPIPSDQGSK</sequence>
<gene>
    <name evidence="2" type="ORF">LCGC14_2537910</name>
</gene>
<reference evidence="2" key="1">
    <citation type="journal article" date="2015" name="Nature">
        <title>Complex archaea that bridge the gap between prokaryotes and eukaryotes.</title>
        <authorList>
            <person name="Spang A."/>
            <person name="Saw J.H."/>
            <person name="Jorgensen S.L."/>
            <person name="Zaremba-Niedzwiedzka K."/>
            <person name="Martijn J."/>
            <person name="Lind A.E."/>
            <person name="van Eijk R."/>
            <person name="Schleper C."/>
            <person name="Guy L."/>
            <person name="Ettema T.J."/>
        </authorList>
    </citation>
    <scope>NUCLEOTIDE SEQUENCE</scope>
</reference>
<evidence type="ECO:0000313" key="2">
    <source>
        <dbReference type="EMBL" id="KKL12220.1"/>
    </source>
</evidence>
<name>A0A0F9AS35_9ZZZZ</name>